<dbReference type="EMBL" id="CAMKVN010001281">
    <property type="protein sequence ID" value="CAI2174921.1"/>
    <property type="molecule type" value="Genomic_DNA"/>
</dbReference>
<keyword evidence="2" id="KW-1185">Reference proteome</keyword>
<evidence type="ECO:0000313" key="1">
    <source>
        <dbReference type="EMBL" id="CAI2174921.1"/>
    </source>
</evidence>
<accession>A0A9W4SLX7</accession>
<reference evidence="1" key="1">
    <citation type="submission" date="2022-08" db="EMBL/GenBank/DDBJ databases">
        <authorList>
            <person name="Kallberg Y."/>
            <person name="Tangrot J."/>
            <person name="Rosling A."/>
        </authorList>
    </citation>
    <scope>NUCLEOTIDE SEQUENCE</scope>
    <source>
        <strain evidence="1">Wild A</strain>
    </source>
</reference>
<protein>
    <submittedName>
        <fullName evidence="1">4752_t:CDS:1</fullName>
    </submittedName>
</protein>
<organism evidence="1 2">
    <name type="scientific">Funneliformis geosporum</name>
    <dbReference type="NCBI Taxonomy" id="1117311"/>
    <lineage>
        <taxon>Eukaryota</taxon>
        <taxon>Fungi</taxon>
        <taxon>Fungi incertae sedis</taxon>
        <taxon>Mucoromycota</taxon>
        <taxon>Glomeromycotina</taxon>
        <taxon>Glomeromycetes</taxon>
        <taxon>Glomerales</taxon>
        <taxon>Glomeraceae</taxon>
        <taxon>Funneliformis</taxon>
    </lineage>
</organism>
<dbReference type="Proteomes" id="UP001153678">
    <property type="component" value="Unassembled WGS sequence"/>
</dbReference>
<dbReference type="AlphaFoldDB" id="A0A9W4SLX7"/>
<gene>
    <name evidence="1" type="ORF">FWILDA_LOCUS6835</name>
</gene>
<proteinExistence type="predicted"/>
<name>A0A9W4SLX7_9GLOM</name>
<evidence type="ECO:0000313" key="2">
    <source>
        <dbReference type="Proteomes" id="UP001153678"/>
    </source>
</evidence>
<sequence length="179" mass="20525">MLEVCAPSAFIDPLASELYHLPNGKWFGGYHKEIKEKKFRRIRFLDDQLFSYYFVRKIDDTFPFFPEKRDILVNAAGIFLPSLNAELSFDFKMKSRAEKTTSQSLDKHNKMEIQSLAVGHKESSLALLIPSGISPKPESIKIERPEKVNYPIAACKALEFLYKIKNEPSGPKDNINLKI</sequence>
<comment type="caution">
    <text evidence="1">The sequence shown here is derived from an EMBL/GenBank/DDBJ whole genome shotgun (WGS) entry which is preliminary data.</text>
</comment>